<gene>
    <name evidence="5" type="ORF">HZS55_20260</name>
</gene>
<dbReference type="InterPro" id="IPR051531">
    <property type="entry name" value="N-acetyltransferase"/>
</dbReference>
<reference evidence="5 6" key="1">
    <citation type="submission" date="2020-07" db="EMBL/GenBank/DDBJ databases">
        <title>Halosimplex pelagicum sp. nov. and Halosimplex rubrum sp. nov., isolated from salted brown alga Laminaria, and emended description of the genus Halosimplex.</title>
        <authorList>
            <person name="Cui H."/>
        </authorList>
    </citation>
    <scope>NUCLEOTIDE SEQUENCE [LARGE SCALE GENOMIC DNA]</scope>
    <source>
        <strain evidence="5 6">R27</strain>
    </source>
</reference>
<dbReference type="OrthoDB" id="120213at2157"/>
<evidence type="ECO:0000256" key="2">
    <source>
        <dbReference type="ARBA" id="ARBA00023315"/>
    </source>
</evidence>
<comment type="similarity">
    <text evidence="3">Belongs to the acetyltransferase family. RimJ subfamily.</text>
</comment>
<proteinExistence type="inferred from homology"/>
<dbReference type="InterPro" id="IPR000182">
    <property type="entry name" value="GNAT_dom"/>
</dbReference>
<dbReference type="KEGG" id="hrr:HZS55_20260"/>
<evidence type="ECO:0000256" key="3">
    <source>
        <dbReference type="ARBA" id="ARBA00038502"/>
    </source>
</evidence>
<evidence type="ECO:0000313" key="6">
    <source>
        <dbReference type="Proteomes" id="UP000509667"/>
    </source>
</evidence>
<dbReference type="PANTHER" id="PTHR43792">
    <property type="entry name" value="GNAT FAMILY, PUTATIVE (AFU_ORTHOLOGUE AFUA_3G00765)-RELATED-RELATED"/>
    <property type="match status" value="1"/>
</dbReference>
<dbReference type="RefSeq" id="WP_179909352.1">
    <property type="nucleotide sequence ID" value="NZ_CP058910.1"/>
</dbReference>
<dbReference type="Pfam" id="PF13302">
    <property type="entry name" value="Acetyltransf_3"/>
    <property type="match status" value="1"/>
</dbReference>
<keyword evidence="6" id="KW-1185">Reference proteome</keyword>
<dbReference type="PROSITE" id="PS51186">
    <property type="entry name" value="GNAT"/>
    <property type="match status" value="1"/>
</dbReference>
<evidence type="ECO:0000259" key="4">
    <source>
        <dbReference type="PROSITE" id="PS51186"/>
    </source>
</evidence>
<feature type="domain" description="N-acetyltransferase" evidence="4">
    <location>
        <begin position="12"/>
        <end position="173"/>
    </location>
</feature>
<dbReference type="SUPFAM" id="SSF55729">
    <property type="entry name" value="Acyl-CoA N-acyltransferases (Nat)"/>
    <property type="match status" value="1"/>
</dbReference>
<dbReference type="InterPro" id="IPR016181">
    <property type="entry name" value="Acyl_CoA_acyltransferase"/>
</dbReference>
<dbReference type="PANTHER" id="PTHR43792:SF8">
    <property type="entry name" value="[RIBOSOMAL PROTEIN US5]-ALANINE N-ACETYLTRANSFERASE"/>
    <property type="match status" value="1"/>
</dbReference>
<accession>A0A7D5P2R3</accession>
<sequence>MPGPVFIEGETVELRTVEAEDMNFHQEGSHHPSVRRTAGPDTPVSGEAYESELFDRMAGDDAVELLICDDGEPVGDVSLAPIDDRRGWANLGYWVHPDHQSEGYATEAARLVLDHGFEELRLHRISATVHADNEASKRVAEKLGFVHEGTKRDDDFVDGEYVDRDVYAVLREEWEG</sequence>
<dbReference type="GeneID" id="56080249"/>
<protein>
    <submittedName>
        <fullName evidence="5">GNAT family N-acetyltransferase</fullName>
    </submittedName>
</protein>
<name>A0A7D5P2R3_9EURY</name>
<dbReference type="Gene3D" id="3.40.630.30">
    <property type="match status" value="1"/>
</dbReference>
<dbReference type="CDD" id="cd04301">
    <property type="entry name" value="NAT_SF"/>
    <property type="match status" value="1"/>
</dbReference>
<dbReference type="AlphaFoldDB" id="A0A7D5P2R3"/>
<keyword evidence="1 5" id="KW-0808">Transferase</keyword>
<dbReference type="GO" id="GO:0016747">
    <property type="term" value="F:acyltransferase activity, transferring groups other than amino-acyl groups"/>
    <property type="evidence" value="ECO:0007669"/>
    <property type="project" value="InterPro"/>
</dbReference>
<organism evidence="5 6">
    <name type="scientific">Halosimplex rubrum</name>
    <dbReference type="NCBI Taxonomy" id="869889"/>
    <lineage>
        <taxon>Archaea</taxon>
        <taxon>Methanobacteriati</taxon>
        <taxon>Methanobacteriota</taxon>
        <taxon>Stenosarchaea group</taxon>
        <taxon>Halobacteria</taxon>
        <taxon>Halobacteriales</taxon>
        <taxon>Haloarculaceae</taxon>
        <taxon>Halosimplex</taxon>
    </lineage>
</organism>
<keyword evidence="2" id="KW-0012">Acyltransferase</keyword>
<dbReference type="EMBL" id="CP058910">
    <property type="protein sequence ID" value="QLH79486.1"/>
    <property type="molecule type" value="Genomic_DNA"/>
</dbReference>
<evidence type="ECO:0000256" key="1">
    <source>
        <dbReference type="ARBA" id="ARBA00022679"/>
    </source>
</evidence>
<evidence type="ECO:0000313" key="5">
    <source>
        <dbReference type="EMBL" id="QLH79486.1"/>
    </source>
</evidence>
<dbReference type="Proteomes" id="UP000509667">
    <property type="component" value="Chromosome"/>
</dbReference>